<keyword evidence="2" id="KW-1185">Reference proteome</keyword>
<protein>
    <submittedName>
        <fullName evidence="1">Uncharacterized protein</fullName>
    </submittedName>
</protein>
<dbReference type="AlphaFoldDB" id="A0A4Y2IPP6"/>
<organism evidence="1 2">
    <name type="scientific">Araneus ventricosus</name>
    <name type="common">Orbweaver spider</name>
    <name type="synonym">Epeira ventricosa</name>
    <dbReference type="NCBI Taxonomy" id="182803"/>
    <lineage>
        <taxon>Eukaryota</taxon>
        <taxon>Metazoa</taxon>
        <taxon>Ecdysozoa</taxon>
        <taxon>Arthropoda</taxon>
        <taxon>Chelicerata</taxon>
        <taxon>Arachnida</taxon>
        <taxon>Araneae</taxon>
        <taxon>Araneomorphae</taxon>
        <taxon>Entelegynae</taxon>
        <taxon>Araneoidea</taxon>
        <taxon>Araneidae</taxon>
        <taxon>Araneus</taxon>
    </lineage>
</organism>
<accession>A0A4Y2IPP6</accession>
<dbReference type="Proteomes" id="UP000499080">
    <property type="component" value="Unassembled WGS sequence"/>
</dbReference>
<gene>
    <name evidence="1" type="ORF">AVEN_136498_1</name>
</gene>
<dbReference type="PANTHER" id="PTHR47331:SF1">
    <property type="entry name" value="GAG-LIKE PROTEIN"/>
    <property type="match status" value="1"/>
</dbReference>
<evidence type="ECO:0000313" key="2">
    <source>
        <dbReference type="Proteomes" id="UP000499080"/>
    </source>
</evidence>
<dbReference type="EMBL" id="BGPR01002845">
    <property type="protein sequence ID" value="GBM79841.1"/>
    <property type="molecule type" value="Genomic_DNA"/>
</dbReference>
<proteinExistence type="predicted"/>
<name>A0A4Y2IPP6_ARAVE</name>
<evidence type="ECO:0000313" key="1">
    <source>
        <dbReference type="EMBL" id="GBM79841.1"/>
    </source>
</evidence>
<dbReference type="PANTHER" id="PTHR47331">
    <property type="entry name" value="PHD-TYPE DOMAIN-CONTAINING PROTEIN"/>
    <property type="match status" value="1"/>
</dbReference>
<comment type="caution">
    <text evidence="1">The sequence shown here is derived from an EMBL/GenBank/DDBJ whole genome shotgun (WGS) entry which is preliminary data.</text>
</comment>
<reference evidence="1 2" key="1">
    <citation type="journal article" date="2019" name="Sci. Rep.">
        <title>Orb-weaving spider Araneus ventricosus genome elucidates the spidroin gene catalogue.</title>
        <authorList>
            <person name="Kono N."/>
            <person name="Nakamura H."/>
            <person name="Ohtoshi R."/>
            <person name="Moran D.A.P."/>
            <person name="Shinohara A."/>
            <person name="Yoshida Y."/>
            <person name="Fujiwara M."/>
            <person name="Mori M."/>
            <person name="Tomita M."/>
            <person name="Arakawa K."/>
        </authorList>
    </citation>
    <scope>NUCLEOTIDE SEQUENCE [LARGE SCALE GENOMIC DNA]</scope>
</reference>
<sequence length="234" mass="27171">MLVTSLFVKELDISDLLKLDVIGIKDPIEKLSEKEQEDLTKEHSLQSVRYSDKKRHEVHLTWLDNCAPLPDNLELVIKRLQSTTKKLLHENVYDAYEGIFLEWPHEGIIEEVPVDEINLAGNYLSHRPVLKESSTTPIRPVFNTSAPMKGKPSLNESLHSGSNLIELIPDILLLFREKKIGVSAVIMKAFLQISICKEYRDFLRFLWWKNKDYQEHKDFVIPEWSLEFEADLSC</sequence>